<dbReference type="SUPFAM" id="SSF57440">
    <property type="entry name" value="Kringle-like"/>
    <property type="match status" value="4"/>
</dbReference>
<evidence type="ECO:0000259" key="11">
    <source>
        <dbReference type="PROSITE" id="PS50240"/>
    </source>
</evidence>
<dbReference type="PROSITE" id="PS50240">
    <property type="entry name" value="TRYPSIN_DOM"/>
    <property type="match status" value="1"/>
</dbReference>
<dbReference type="Pfam" id="PF00024">
    <property type="entry name" value="PAN_1"/>
    <property type="match status" value="1"/>
</dbReference>
<comment type="similarity">
    <text evidence="7">Belongs to the peptidase S1 family. Plasminogen subfamily.</text>
</comment>
<reference evidence="13" key="1">
    <citation type="submission" date="2025-08" db="UniProtKB">
        <authorList>
            <consortium name="Ensembl"/>
        </authorList>
    </citation>
    <scope>IDENTIFICATION</scope>
</reference>
<evidence type="ECO:0000313" key="14">
    <source>
        <dbReference type="Proteomes" id="UP000472277"/>
    </source>
</evidence>
<evidence type="ECO:0000256" key="5">
    <source>
        <dbReference type="ARBA" id="ARBA00022737"/>
    </source>
</evidence>
<dbReference type="InterPro" id="IPR043504">
    <property type="entry name" value="Peptidase_S1_PA_chymotrypsin"/>
</dbReference>
<dbReference type="Gene3D" id="3.50.4.10">
    <property type="entry name" value="Hepatocyte Growth Factor"/>
    <property type="match status" value="1"/>
</dbReference>
<dbReference type="SUPFAM" id="SSF50494">
    <property type="entry name" value="Trypsin-like serine proteases"/>
    <property type="match status" value="1"/>
</dbReference>
<dbReference type="GO" id="GO:0004252">
    <property type="term" value="F:serine-type endopeptidase activity"/>
    <property type="evidence" value="ECO:0007669"/>
    <property type="project" value="InterPro"/>
</dbReference>
<feature type="disulfide bond" evidence="8">
    <location>
        <begin position="213"/>
        <end position="252"/>
    </location>
</feature>
<protein>
    <submittedName>
        <fullName evidence="13">Macrophage stimulating 1</fullName>
    </submittedName>
</protein>
<dbReference type="Gene3D" id="2.40.20.10">
    <property type="entry name" value="Plasminogen Kringle 4"/>
    <property type="match status" value="4"/>
</dbReference>
<evidence type="ECO:0000256" key="1">
    <source>
        <dbReference type="ARBA" id="ARBA00004613"/>
    </source>
</evidence>
<feature type="chain" id="PRO_5025628467" evidence="9">
    <location>
        <begin position="20"/>
        <end position="702"/>
    </location>
</feature>
<dbReference type="Pfam" id="PF00089">
    <property type="entry name" value="Trypsin"/>
    <property type="match status" value="1"/>
</dbReference>
<evidence type="ECO:0000256" key="2">
    <source>
        <dbReference type="ARBA" id="ARBA00022525"/>
    </source>
</evidence>
<feature type="disulfide bond" evidence="8">
    <location>
        <begin position="303"/>
        <end position="342"/>
    </location>
</feature>
<dbReference type="PIRSF" id="PIRSF001152">
    <property type="entry name" value="HGF_MST1"/>
    <property type="match status" value="1"/>
</dbReference>
<feature type="disulfide bond" evidence="8">
    <location>
        <begin position="331"/>
        <end position="354"/>
    </location>
</feature>
<evidence type="ECO:0000256" key="9">
    <source>
        <dbReference type="SAM" id="SignalP"/>
    </source>
</evidence>
<feature type="disulfide bond" evidence="8">
    <location>
        <begin position="241"/>
        <end position="264"/>
    </location>
</feature>
<keyword evidence="2" id="KW-0964">Secreted</keyword>
<dbReference type="CDD" id="cd00190">
    <property type="entry name" value="Tryp_SPc"/>
    <property type="match status" value="1"/>
</dbReference>
<dbReference type="PROSITE" id="PS50948">
    <property type="entry name" value="PAN"/>
    <property type="match status" value="1"/>
</dbReference>
<dbReference type="GeneTree" id="ENSGT00940000159461"/>
<dbReference type="InterPro" id="IPR009003">
    <property type="entry name" value="Peptidase_S1_PA"/>
</dbReference>
<comment type="subcellular location">
    <subcellularLocation>
        <location evidence="1">Secreted</location>
    </subcellularLocation>
</comment>
<dbReference type="FunFam" id="2.40.20.10:FF:000004">
    <property type="entry name" value="Hepatocyte growth factor"/>
    <property type="match status" value="1"/>
</dbReference>
<dbReference type="CDD" id="cd00108">
    <property type="entry name" value="KR"/>
    <property type="match status" value="4"/>
</dbReference>
<accession>A0A674ESE7</accession>
<feature type="domain" description="Kringle" evidence="10">
    <location>
        <begin position="191"/>
        <end position="269"/>
    </location>
</feature>
<keyword evidence="4 9" id="KW-0732">Signal</keyword>
<evidence type="ECO:0000256" key="8">
    <source>
        <dbReference type="PROSITE-ProRule" id="PRU00121"/>
    </source>
</evidence>
<dbReference type="InterPro" id="IPR024174">
    <property type="entry name" value="HGF/MST1"/>
</dbReference>
<dbReference type="GO" id="GO:0005615">
    <property type="term" value="C:extracellular space"/>
    <property type="evidence" value="ECO:0007669"/>
    <property type="project" value="TreeGrafter"/>
</dbReference>
<dbReference type="InterPro" id="IPR000001">
    <property type="entry name" value="Kringle"/>
</dbReference>
<feature type="domain" description="Kringle" evidence="10">
    <location>
        <begin position="110"/>
        <end position="187"/>
    </location>
</feature>
<proteinExistence type="inferred from homology"/>
<evidence type="ECO:0000256" key="7">
    <source>
        <dbReference type="PIRNR" id="PIRNR001152"/>
    </source>
</evidence>
<dbReference type="InterPro" id="IPR038178">
    <property type="entry name" value="Kringle_sf"/>
</dbReference>
<gene>
    <name evidence="13" type="primary">MST1</name>
    <name evidence="13" type="synonym">LOC115150945</name>
</gene>
<dbReference type="CDD" id="cd01099">
    <property type="entry name" value="PAN_AP_HGF"/>
    <property type="match status" value="1"/>
</dbReference>
<dbReference type="Ensembl" id="ENSSTUT00000118552.1">
    <property type="protein sequence ID" value="ENSSTUP00000110744.1"/>
    <property type="gene ID" value="ENSSTUG00000048856.1"/>
</dbReference>
<dbReference type="InterPro" id="IPR050759">
    <property type="entry name" value="Serine_protease_kringle"/>
</dbReference>
<feature type="domain" description="Apple" evidence="12">
    <location>
        <begin position="22"/>
        <end position="106"/>
    </location>
</feature>
<dbReference type="Proteomes" id="UP000472277">
    <property type="component" value="Chromosome 16"/>
</dbReference>
<dbReference type="PROSITE" id="PS00021">
    <property type="entry name" value="KRINGLE_1"/>
    <property type="match status" value="3"/>
</dbReference>
<dbReference type="AlphaFoldDB" id="A0A674ESE7"/>
<evidence type="ECO:0000313" key="13">
    <source>
        <dbReference type="Ensembl" id="ENSSTUP00000110744.1"/>
    </source>
</evidence>
<dbReference type="FunFam" id="2.40.20.10:FF:000002">
    <property type="entry name" value="Hepatocyte growth factor"/>
    <property type="match status" value="2"/>
</dbReference>
<dbReference type="Pfam" id="PF00051">
    <property type="entry name" value="Kringle"/>
    <property type="match status" value="4"/>
</dbReference>
<sequence>MKAIISCVLLAFWRGLVSGSRSPLNDFQRSEGRELVPTSWNSARVLILPGLTLEDCARRCSHTLDCRAFNYETRRSITCKQLPWVEDGSNAEVKRNVNCDLYEKKVYVRKCIVGKGEDYRGKVFTTKNGHTCQQWWSKFPHDHRWTPTATNGLELNYCRNPDRDRIGPWCYTNDPERRYESCNIPHCKDEVCITCNGEDYRGQVDHTVSGRECQRWDQQYPQQHIYQPEKYPDKSLDDNYCRNPDSSPVPWCYTTDPDMERESCQITAVPKRHLRSSYTTNCFRGRGEDYRGKVNETTGGIACQRWDAQYPHEHPFYPNTYECKGLEENYCRNPDGSEAPWCFTSVPEMRTALCLHIKRCADDIEAEDCYHENGKNYKGVVRKTRKGVICQKWSVNIPHKTKINPGTHPEGNLTENYCRNPDGDQHGPWCYTTDPKTEFDYCAIKQLLPGSGPKVEFNECGKRDDRFVKSILRIVGGRPGNSPWTVSLRDRKGNHFCGGSLVSSKWVISTKQCFSSCYVDLPGYSAMMGTLFRNPSEGEPDRQTIPLTKIVCGPSESQLVMLQLEYSAQFNERVSQICLPPERYIVQNGTYCEIAGWGETQGTSTDDSVLNVAQIPVISNKDCNKYFRGRVRENEMCTNSFQGGVGACERDYGGPLACQNSDCWVLEGVIIPMRRCGHPGQPSIFIRVSIYVDWIKKVMEMA</sequence>
<keyword evidence="6 8" id="KW-1015">Disulfide bond</keyword>
<dbReference type="PANTHER" id="PTHR24261:SF12">
    <property type="entry name" value="HEPATOCYTE GROWTH FACTOR-LIKE PROTEIN-RELATED"/>
    <property type="match status" value="1"/>
</dbReference>
<dbReference type="InterPro" id="IPR018056">
    <property type="entry name" value="Kringle_CS"/>
</dbReference>
<dbReference type="PROSITE" id="PS50070">
    <property type="entry name" value="KRINGLE_2"/>
    <property type="match status" value="4"/>
</dbReference>
<dbReference type="PRINTS" id="PR00018">
    <property type="entry name" value="KRINGLE"/>
</dbReference>
<evidence type="ECO:0000259" key="12">
    <source>
        <dbReference type="PROSITE" id="PS50948"/>
    </source>
</evidence>
<dbReference type="GO" id="GO:0006508">
    <property type="term" value="P:proteolysis"/>
    <property type="evidence" value="ECO:0007669"/>
    <property type="project" value="InterPro"/>
</dbReference>
<dbReference type="SMART" id="SM00020">
    <property type="entry name" value="Tryp_SPc"/>
    <property type="match status" value="1"/>
</dbReference>
<dbReference type="PANTHER" id="PTHR24261">
    <property type="entry name" value="PLASMINOGEN-RELATED"/>
    <property type="match status" value="1"/>
</dbReference>
<evidence type="ECO:0000256" key="4">
    <source>
        <dbReference type="ARBA" id="ARBA00022729"/>
    </source>
</evidence>
<evidence type="ECO:0000259" key="10">
    <source>
        <dbReference type="PROSITE" id="PS50070"/>
    </source>
</evidence>
<dbReference type="InterPro" id="IPR003609">
    <property type="entry name" value="Pan_app"/>
</dbReference>
<organism evidence="13 14">
    <name type="scientific">Salmo trutta</name>
    <name type="common">Brown trout</name>
    <dbReference type="NCBI Taxonomy" id="8032"/>
    <lineage>
        <taxon>Eukaryota</taxon>
        <taxon>Metazoa</taxon>
        <taxon>Chordata</taxon>
        <taxon>Craniata</taxon>
        <taxon>Vertebrata</taxon>
        <taxon>Euteleostomi</taxon>
        <taxon>Actinopterygii</taxon>
        <taxon>Neopterygii</taxon>
        <taxon>Teleostei</taxon>
        <taxon>Protacanthopterygii</taxon>
        <taxon>Salmoniformes</taxon>
        <taxon>Salmonidae</taxon>
        <taxon>Salmoninae</taxon>
        <taxon>Salmo</taxon>
    </lineage>
</organism>
<dbReference type="InterPro" id="IPR001254">
    <property type="entry name" value="Trypsin_dom"/>
</dbReference>
<keyword evidence="14" id="KW-1185">Reference proteome</keyword>
<dbReference type="SUPFAM" id="SSF57414">
    <property type="entry name" value="Hairpin loop containing domain-like"/>
    <property type="match status" value="1"/>
</dbReference>
<dbReference type="Gene3D" id="2.40.10.10">
    <property type="entry name" value="Trypsin-like serine proteases"/>
    <property type="match status" value="2"/>
</dbReference>
<keyword evidence="3 8" id="KW-0420">Kringle</keyword>
<dbReference type="SMART" id="SM00473">
    <property type="entry name" value="PAN_AP"/>
    <property type="match status" value="1"/>
</dbReference>
<reference evidence="13" key="2">
    <citation type="submission" date="2025-09" db="UniProtKB">
        <authorList>
            <consortium name="Ensembl"/>
        </authorList>
    </citation>
    <scope>IDENTIFICATION</scope>
</reference>
<feature type="domain" description="Peptidase S1" evidence="11">
    <location>
        <begin position="474"/>
        <end position="700"/>
    </location>
</feature>
<dbReference type="GO" id="GO:0005102">
    <property type="term" value="F:signaling receptor binding"/>
    <property type="evidence" value="ECO:0007669"/>
    <property type="project" value="TreeGrafter"/>
</dbReference>
<evidence type="ECO:0000256" key="3">
    <source>
        <dbReference type="ARBA" id="ARBA00022572"/>
    </source>
</evidence>
<dbReference type="SMART" id="SM00130">
    <property type="entry name" value="KR"/>
    <property type="match status" value="4"/>
</dbReference>
<dbReference type="FunFam" id="2.40.10.10:FF:000063">
    <property type="entry name" value="Hepatocyte growth factor"/>
    <property type="match status" value="1"/>
</dbReference>
<feature type="domain" description="Kringle" evidence="10">
    <location>
        <begin position="368"/>
        <end position="447"/>
    </location>
</feature>
<evidence type="ECO:0000256" key="6">
    <source>
        <dbReference type="ARBA" id="ARBA00023157"/>
    </source>
</evidence>
<dbReference type="FunFam" id="2.40.20.10:FF:000009">
    <property type="entry name" value="Hepatocyte growth factor-like 1"/>
    <property type="match status" value="1"/>
</dbReference>
<keyword evidence="5" id="KW-0677">Repeat</keyword>
<comment type="caution">
    <text evidence="8">Lacks conserved residue(s) required for the propagation of feature annotation.</text>
</comment>
<name>A0A674ESE7_SALTR</name>
<dbReference type="InterPro" id="IPR013806">
    <property type="entry name" value="Kringle-like"/>
</dbReference>
<feature type="signal peptide" evidence="9">
    <location>
        <begin position="1"/>
        <end position="19"/>
    </location>
</feature>
<keyword evidence="7" id="KW-0721">Serine protease homolog</keyword>
<feature type="domain" description="Kringle" evidence="10">
    <location>
        <begin position="281"/>
        <end position="360"/>
    </location>
</feature>